<comment type="caution">
    <text evidence="1">The sequence shown here is derived from an EMBL/GenBank/DDBJ whole genome shotgun (WGS) entry which is preliminary data.</text>
</comment>
<proteinExistence type="predicted"/>
<accession>A0A1J6HFK9</accession>
<dbReference type="Gene3D" id="3.40.50.720">
    <property type="entry name" value="NAD(P)-binding Rossmann-like Domain"/>
    <property type="match status" value="1"/>
</dbReference>
<dbReference type="CDD" id="cd05325">
    <property type="entry name" value="carb_red_sniffer_like_SDR_c"/>
    <property type="match status" value="1"/>
</dbReference>
<organism evidence="1 2">
    <name type="scientific">Brucella cytisi</name>
    <dbReference type="NCBI Taxonomy" id="407152"/>
    <lineage>
        <taxon>Bacteria</taxon>
        <taxon>Pseudomonadati</taxon>
        <taxon>Pseudomonadota</taxon>
        <taxon>Alphaproteobacteria</taxon>
        <taxon>Hyphomicrobiales</taxon>
        <taxon>Brucellaceae</taxon>
        <taxon>Brucella/Ochrobactrum group</taxon>
        <taxon>Brucella</taxon>
    </lineage>
</organism>
<dbReference type="PRINTS" id="PR00081">
    <property type="entry name" value="GDHRDH"/>
</dbReference>
<dbReference type="EMBL" id="MOEC01000024">
    <property type="protein sequence ID" value="OIS91748.1"/>
    <property type="molecule type" value="Genomic_DNA"/>
</dbReference>
<dbReference type="InterPro" id="IPR002347">
    <property type="entry name" value="SDR_fam"/>
</dbReference>
<evidence type="ECO:0000313" key="1">
    <source>
        <dbReference type="EMBL" id="OIS91748.1"/>
    </source>
</evidence>
<dbReference type="AlphaFoldDB" id="A0A1J6HFK9"/>
<dbReference type="InterPro" id="IPR036291">
    <property type="entry name" value="NAD(P)-bd_dom_sf"/>
</dbReference>
<reference evidence="1 2" key="1">
    <citation type="submission" date="2016-10" db="EMBL/GenBank/DDBJ databases">
        <title>The Draft Genome Sequence of the Potato Rhizosphere Bacteria Ochrobactrum sp. IPA7.2.</title>
        <authorList>
            <person name="Gogoleva N.E."/>
            <person name="Khlopko Y.A."/>
            <person name="Burygin G.L."/>
            <person name="Plotnikov A.O."/>
        </authorList>
    </citation>
    <scope>NUCLEOTIDE SEQUENCE [LARGE SCALE GENOMIC DNA]</scope>
    <source>
        <strain evidence="1 2">IPA7.2</strain>
    </source>
</reference>
<name>A0A1J6HFK9_9HYPH</name>
<evidence type="ECO:0000313" key="2">
    <source>
        <dbReference type="Proteomes" id="UP000182985"/>
    </source>
</evidence>
<dbReference type="Proteomes" id="UP000182985">
    <property type="component" value="Unassembled WGS sequence"/>
</dbReference>
<dbReference type="SUPFAM" id="SSF51735">
    <property type="entry name" value="NAD(P)-binding Rossmann-fold domains"/>
    <property type="match status" value="1"/>
</dbReference>
<sequence>MEILKRGARRLADNGQRTVLITGATRGLGRELARQYAKDGWRVIACGRRPPETPCAPDIEFQILDTADPVSVAALGDRLVMRSLDLVINNAAVRSRITGLAPLDPDDFMAVVRTNMLGPVLVARALRNSLARGTEPMIANISSRAGSISEGLLDDNDDDYAYRCSKAGLNMATAQLAFDLHADGIKVIALHPGWVKTDMGGEGAVVNAENSACGLRTVIAGAPKTGVFLSFNGNEISW</sequence>
<gene>
    <name evidence="1" type="ORF">BLA27_19915</name>
</gene>
<dbReference type="PANTHER" id="PTHR45458">
    <property type="entry name" value="SHORT-CHAIN DEHYDROGENASE/REDUCTASE SDR"/>
    <property type="match status" value="1"/>
</dbReference>
<protein>
    <submittedName>
        <fullName evidence="1">Oxidoreductase</fullName>
    </submittedName>
</protein>
<dbReference type="InterPro" id="IPR052184">
    <property type="entry name" value="SDR_enzymes"/>
</dbReference>
<dbReference type="Pfam" id="PF00106">
    <property type="entry name" value="adh_short"/>
    <property type="match status" value="1"/>
</dbReference>
<dbReference type="PANTHER" id="PTHR45458:SF1">
    <property type="entry name" value="SHORT CHAIN DEHYDROGENASE"/>
    <property type="match status" value="1"/>
</dbReference>
<keyword evidence="2" id="KW-1185">Reference proteome</keyword>
<dbReference type="GO" id="GO:0016616">
    <property type="term" value="F:oxidoreductase activity, acting on the CH-OH group of donors, NAD or NADP as acceptor"/>
    <property type="evidence" value="ECO:0007669"/>
    <property type="project" value="TreeGrafter"/>
</dbReference>